<dbReference type="SUPFAM" id="SSF53383">
    <property type="entry name" value="PLP-dependent transferases"/>
    <property type="match status" value="1"/>
</dbReference>
<dbReference type="EMBL" id="JAKKSL010000004">
    <property type="protein sequence ID" value="MCI2285326.1"/>
    <property type="molecule type" value="Genomic_DNA"/>
</dbReference>
<dbReference type="Gene3D" id="3.90.1010.10">
    <property type="match status" value="1"/>
</dbReference>
<evidence type="ECO:0000256" key="4">
    <source>
        <dbReference type="ARBA" id="ARBA00022679"/>
    </source>
</evidence>
<accession>A0ABS9X782</accession>
<comment type="cofactor">
    <cofactor evidence="1">
        <name>pyridoxal 5'-phosphate</name>
        <dbReference type="ChEBI" id="CHEBI:597326"/>
    </cofactor>
</comment>
<dbReference type="SUPFAM" id="SSF82649">
    <property type="entry name" value="SufE/NifU"/>
    <property type="match status" value="1"/>
</dbReference>
<dbReference type="EC" id="2.8.1.7" evidence="3"/>
<evidence type="ECO:0000256" key="5">
    <source>
        <dbReference type="ARBA" id="ARBA00022898"/>
    </source>
</evidence>
<dbReference type="InterPro" id="IPR000192">
    <property type="entry name" value="Aminotrans_V_dom"/>
</dbReference>
<dbReference type="Gene3D" id="3.40.640.10">
    <property type="entry name" value="Type I PLP-dependent aspartate aminotransferase-like (Major domain)"/>
    <property type="match status" value="1"/>
</dbReference>
<dbReference type="InterPro" id="IPR015422">
    <property type="entry name" value="PyrdxlP-dep_Trfase_small"/>
</dbReference>
<dbReference type="NCBIfam" id="TIGR01979">
    <property type="entry name" value="sufS"/>
    <property type="match status" value="1"/>
</dbReference>
<dbReference type="Pfam" id="PF00266">
    <property type="entry name" value="Aminotran_5"/>
    <property type="match status" value="1"/>
</dbReference>
<comment type="similarity">
    <text evidence="2">Belongs to the class-V pyridoxal-phosphate-dependent aminotransferase family. Csd subfamily.</text>
</comment>
<dbReference type="InterPro" id="IPR003808">
    <property type="entry name" value="Fe-S_metab-assoc_dom"/>
</dbReference>
<keyword evidence="5" id="KW-0663">Pyridoxal phosphate</keyword>
<organism evidence="9 10">
    <name type="scientific">Colwellia maritima</name>
    <dbReference type="NCBI Taxonomy" id="2912588"/>
    <lineage>
        <taxon>Bacteria</taxon>
        <taxon>Pseudomonadati</taxon>
        <taxon>Pseudomonadota</taxon>
        <taxon>Gammaproteobacteria</taxon>
        <taxon>Alteromonadales</taxon>
        <taxon>Colwelliaceae</taxon>
        <taxon>Colwellia</taxon>
    </lineage>
</organism>
<dbReference type="InterPro" id="IPR015424">
    <property type="entry name" value="PyrdxlP-dep_Trfase"/>
</dbReference>
<dbReference type="InterPro" id="IPR010970">
    <property type="entry name" value="Cys_dSase_SufS"/>
</dbReference>
<evidence type="ECO:0000256" key="6">
    <source>
        <dbReference type="ARBA" id="ARBA00050776"/>
    </source>
</evidence>
<reference evidence="9" key="1">
    <citation type="submission" date="2022-01" db="EMBL/GenBank/DDBJ databases">
        <title>Colwellia maritima, isolated from seawater.</title>
        <authorList>
            <person name="Kristyanto S."/>
            <person name="Jung J."/>
            <person name="Jeon C.O."/>
        </authorList>
    </citation>
    <scope>NUCLEOTIDE SEQUENCE</scope>
    <source>
        <strain evidence="9">MSW7</strain>
    </source>
</reference>
<evidence type="ECO:0000259" key="8">
    <source>
        <dbReference type="Pfam" id="PF02657"/>
    </source>
</evidence>
<protein>
    <recommendedName>
        <fullName evidence="3">cysteine desulfurase</fullName>
        <ecNumber evidence="3">2.8.1.7</ecNumber>
    </recommendedName>
</protein>
<dbReference type="InterPro" id="IPR015421">
    <property type="entry name" value="PyrdxlP-dep_Trfase_major"/>
</dbReference>
<evidence type="ECO:0000313" key="9">
    <source>
        <dbReference type="EMBL" id="MCI2285326.1"/>
    </source>
</evidence>
<sequence length="569" mass="63299">MKHFKPVQSTQEQFKPEQFRQHFPLICQHSLTDLSCEKHSPLIYFDNGATTQKPNCVIQTHTSFYQDINANVHRGSHRLSSQATVAFEQARETVKNFIHAKSIKEIIWTKGTTESINLIASSLGKKILTQSDEIILTVSEHHANIVPWQLIAEQTGAIVKVLPLDAVGKVDLIQLDTLLTNKTKIVCCAHISNVLGKKNPLIDIISKAKRVGAITVIDGAQAIAHFPVDVQALDCDFYVFSAHKMYGPTGVGVLYGKQALLESMPPYQTGGEMIKSVSFNTKTTFNVLPFKFEAGTPNIAGVIAFNQAIKFISQYDHGEIAEYEQLLTQYCYQALSQIPQVTFVVADMPDIPVLSFSVDGHHNHDLATSLDSYGIAVRSGHHCAMPLMAELNISGCVRVSMAAYNTLAEIDYFIACLLKIMNQEHDKPNIKITKTDEIESITIIEKFSKVKSWDARHREIMLLGKQLDRLDKNLRSEHTLISGCESLAWIDVIKHSAGVFYFKADSDAKIIRGLLVIVLAAFNNKTKEQIEAFDITSYFETLGLLQHLSPSRGNGVLAIVNKIIDLAHD</sequence>
<feature type="domain" description="Aminotransferase class V" evidence="7">
    <location>
        <begin position="43"/>
        <end position="413"/>
    </location>
</feature>
<evidence type="ECO:0000313" key="10">
    <source>
        <dbReference type="Proteomes" id="UP001139646"/>
    </source>
</evidence>
<gene>
    <name evidence="9" type="ORF">L3081_20480</name>
</gene>
<keyword evidence="4 9" id="KW-0808">Transferase</keyword>
<comment type="caution">
    <text evidence="9">The sequence shown here is derived from an EMBL/GenBank/DDBJ whole genome shotgun (WGS) entry which is preliminary data.</text>
</comment>
<dbReference type="PANTHER" id="PTHR43586">
    <property type="entry name" value="CYSTEINE DESULFURASE"/>
    <property type="match status" value="1"/>
</dbReference>
<dbReference type="PANTHER" id="PTHR43586:SF8">
    <property type="entry name" value="CYSTEINE DESULFURASE 1, CHLOROPLASTIC"/>
    <property type="match status" value="1"/>
</dbReference>
<name>A0ABS9X782_9GAMM</name>
<dbReference type="PROSITE" id="PS00595">
    <property type="entry name" value="AA_TRANSFER_CLASS_5"/>
    <property type="match status" value="1"/>
</dbReference>
<evidence type="ECO:0000256" key="2">
    <source>
        <dbReference type="ARBA" id="ARBA00010447"/>
    </source>
</evidence>
<feature type="domain" description="Fe-S metabolism associated" evidence="8">
    <location>
        <begin position="444"/>
        <end position="563"/>
    </location>
</feature>
<dbReference type="Proteomes" id="UP001139646">
    <property type="component" value="Unassembled WGS sequence"/>
</dbReference>
<dbReference type="CDD" id="cd06453">
    <property type="entry name" value="SufS_like"/>
    <property type="match status" value="1"/>
</dbReference>
<dbReference type="InterPro" id="IPR020578">
    <property type="entry name" value="Aminotrans_V_PyrdxlP_BS"/>
</dbReference>
<evidence type="ECO:0000256" key="3">
    <source>
        <dbReference type="ARBA" id="ARBA00012239"/>
    </source>
</evidence>
<dbReference type="RefSeq" id="WP_242288180.1">
    <property type="nucleotide sequence ID" value="NZ_JAKKSL010000004.1"/>
</dbReference>
<comment type="catalytic activity">
    <reaction evidence="6">
        <text>(sulfur carrier)-H + L-cysteine = (sulfur carrier)-SH + L-alanine</text>
        <dbReference type="Rhea" id="RHEA:43892"/>
        <dbReference type="Rhea" id="RHEA-COMP:14737"/>
        <dbReference type="Rhea" id="RHEA-COMP:14739"/>
        <dbReference type="ChEBI" id="CHEBI:29917"/>
        <dbReference type="ChEBI" id="CHEBI:35235"/>
        <dbReference type="ChEBI" id="CHEBI:57972"/>
        <dbReference type="ChEBI" id="CHEBI:64428"/>
        <dbReference type="EC" id="2.8.1.7"/>
    </reaction>
</comment>
<evidence type="ECO:0000259" key="7">
    <source>
        <dbReference type="Pfam" id="PF00266"/>
    </source>
</evidence>
<dbReference type="Pfam" id="PF02657">
    <property type="entry name" value="SufE"/>
    <property type="match status" value="1"/>
</dbReference>
<evidence type="ECO:0000256" key="1">
    <source>
        <dbReference type="ARBA" id="ARBA00001933"/>
    </source>
</evidence>
<proteinExistence type="inferred from homology"/>
<keyword evidence="10" id="KW-1185">Reference proteome</keyword>
<dbReference type="GO" id="GO:0031071">
    <property type="term" value="F:cysteine desulfurase activity"/>
    <property type="evidence" value="ECO:0007669"/>
    <property type="project" value="UniProtKB-EC"/>
</dbReference>
<dbReference type="Gene3D" id="3.90.1150.10">
    <property type="entry name" value="Aspartate Aminotransferase, domain 1"/>
    <property type="match status" value="1"/>
</dbReference>